<reference evidence="3" key="1">
    <citation type="submission" date="2025-08" db="UniProtKB">
        <authorList>
            <consortium name="RefSeq"/>
        </authorList>
    </citation>
    <scope>IDENTIFICATION</scope>
    <source>
        <tissue evidence="3">Whole sample</tissue>
    </source>
</reference>
<dbReference type="GeneID" id="111119967"/>
<keyword evidence="2" id="KW-1185">Reference proteome</keyword>
<dbReference type="KEGG" id="cvn:111119967"/>
<dbReference type="OrthoDB" id="6212852at2759"/>
<dbReference type="Proteomes" id="UP000694844">
    <property type="component" value="Chromosome 2"/>
</dbReference>
<protein>
    <submittedName>
        <fullName evidence="3">Uncharacterized protein LOC111119967</fullName>
    </submittedName>
</protein>
<dbReference type="AlphaFoldDB" id="A0A8B8CKA5"/>
<evidence type="ECO:0000256" key="1">
    <source>
        <dbReference type="SAM" id="SignalP"/>
    </source>
</evidence>
<keyword evidence="1" id="KW-0732">Signal</keyword>
<feature type="chain" id="PRO_5033995304" evidence="1">
    <location>
        <begin position="24"/>
        <end position="243"/>
    </location>
</feature>
<evidence type="ECO:0000313" key="3">
    <source>
        <dbReference type="RefSeq" id="XP_022316267.1"/>
    </source>
</evidence>
<evidence type="ECO:0000313" key="2">
    <source>
        <dbReference type="Proteomes" id="UP000694844"/>
    </source>
</evidence>
<accession>A0A8B8CKA5</accession>
<dbReference type="RefSeq" id="XP_022316267.1">
    <property type="nucleotide sequence ID" value="XM_022460559.1"/>
</dbReference>
<organism evidence="2 3">
    <name type="scientific">Crassostrea virginica</name>
    <name type="common">Eastern oyster</name>
    <dbReference type="NCBI Taxonomy" id="6565"/>
    <lineage>
        <taxon>Eukaryota</taxon>
        <taxon>Metazoa</taxon>
        <taxon>Spiralia</taxon>
        <taxon>Lophotrochozoa</taxon>
        <taxon>Mollusca</taxon>
        <taxon>Bivalvia</taxon>
        <taxon>Autobranchia</taxon>
        <taxon>Pteriomorphia</taxon>
        <taxon>Ostreida</taxon>
        <taxon>Ostreoidea</taxon>
        <taxon>Ostreidae</taxon>
        <taxon>Crassostrea</taxon>
    </lineage>
</organism>
<sequence>MEVIMVFTLGIWNCLWNIQTVVGDYEVSVRLLEYNRDQDCGCDKGFLWGSKCDDCDVFFQICLQPLSPTQGPICQGKNSDYRVDNTHHFLFASALSGHDTYSWSSISGQPKLKISVHAFDWDTVGGDDDLGVTSYTYRDNTPTVLTVTTTPGNKNLRIILELTVLFSNNTGLGTVSEVLSSTEKHTNEYITSPASVTSPECVDLHDSCAEFDLVYGFCHAPPRVSPLLYKQAHEECRRTCNFC</sequence>
<feature type="signal peptide" evidence="1">
    <location>
        <begin position="1"/>
        <end position="23"/>
    </location>
</feature>
<proteinExistence type="predicted"/>
<gene>
    <name evidence="3" type="primary">LOC111119967</name>
</gene>
<name>A0A8B8CKA5_CRAVI</name>